<proteinExistence type="inferred from homology"/>
<evidence type="ECO:0000259" key="4">
    <source>
        <dbReference type="Pfam" id="PF01420"/>
    </source>
</evidence>
<keyword evidence="3" id="KW-0238">DNA-binding</keyword>
<organism evidence="5 6">
    <name type="scientific">Pseudomonas yamanorum</name>
    <dbReference type="NCBI Taxonomy" id="515393"/>
    <lineage>
        <taxon>Bacteria</taxon>
        <taxon>Pseudomonadati</taxon>
        <taxon>Pseudomonadota</taxon>
        <taxon>Gammaproteobacteria</taxon>
        <taxon>Pseudomonadales</taxon>
        <taxon>Pseudomonadaceae</taxon>
        <taxon>Pseudomonas</taxon>
    </lineage>
</organism>
<keyword evidence="5" id="KW-0255">Endonuclease</keyword>
<dbReference type="AlphaFoldDB" id="A0A7Y8FH85"/>
<feature type="domain" description="Type I restriction modification DNA specificity" evidence="4">
    <location>
        <begin position="348"/>
        <end position="513"/>
    </location>
</feature>
<dbReference type="SUPFAM" id="SSF116734">
    <property type="entry name" value="DNA methylase specificity domain"/>
    <property type="match status" value="2"/>
</dbReference>
<accession>A0A7Y8FH85</accession>
<gene>
    <name evidence="5" type="ORF">HX828_26440</name>
</gene>
<feature type="domain" description="Type I restriction modification DNA specificity" evidence="4">
    <location>
        <begin position="86"/>
        <end position="260"/>
    </location>
</feature>
<dbReference type="RefSeq" id="WP_177115785.1">
    <property type="nucleotide sequence ID" value="NZ_JACARF010000047.1"/>
</dbReference>
<keyword evidence="2" id="KW-0680">Restriction system</keyword>
<dbReference type="CDD" id="cd17273">
    <property type="entry name" value="RMtype1_S_EcoJA69PI-TRD1-CR1_like"/>
    <property type="match status" value="1"/>
</dbReference>
<dbReference type="Gene3D" id="3.90.220.20">
    <property type="entry name" value="DNA methylase specificity domains"/>
    <property type="match status" value="2"/>
</dbReference>
<dbReference type="PANTHER" id="PTHR43140:SF1">
    <property type="entry name" value="TYPE I RESTRICTION ENZYME ECOKI SPECIFICITY SUBUNIT"/>
    <property type="match status" value="1"/>
</dbReference>
<comment type="similarity">
    <text evidence="1">Belongs to the type-I restriction system S methylase family.</text>
</comment>
<dbReference type="InterPro" id="IPR051212">
    <property type="entry name" value="Type-I_RE_S_subunit"/>
</dbReference>
<evidence type="ECO:0000313" key="5">
    <source>
        <dbReference type="EMBL" id="NWE79100.1"/>
    </source>
</evidence>
<dbReference type="Pfam" id="PF01420">
    <property type="entry name" value="Methylase_S"/>
    <property type="match status" value="2"/>
</dbReference>
<dbReference type="GO" id="GO:0003677">
    <property type="term" value="F:DNA binding"/>
    <property type="evidence" value="ECO:0007669"/>
    <property type="project" value="UniProtKB-KW"/>
</dbReference>
<evidence type="ECO:0000256" key="1">
    <source>
        <dbReference type="ARBA" id="ARBA00010923"/>
    </source>
</evidence>
<evidence type="ECO:0000313" key="6">
    <source>
        <dbReference type="Proteomes" id="UP000537188"/>
    </source>
</evidence>
<keyword evidence="5" id="KW-0378">Hydrolase</keyword>
<evidence type="ECO:0000256" key="3">
    <source>
        <dbReference type="ARBA" id="ARBA00023125"/>
    </source>
</evidence>
<name>A0A7Y8FH85_9PSED</name>
<protein>
    <submittedName>
        <fullName evidence="5">Restriction endonuclease subunit S</fullName>
    </submittedName>
</protein>
<reference evidence="5 6" key="1">
    <citation type="submission" date="2020-04" db="EMBL/GenBank/DDBJ databases">
        <title>Molecular characterization of pseudomonads from Agaricus bisporus reveal novel blotch 2 pathogens in Western Europe.</title>
        <authorList>
            <person name="Taparia T."/>
            <person name="Krijger M."/>
            <person name="Haynes E."/>
            <person name="Elpinstone J.G."/>
            <person name="Noble R."/>
            <person name="Van Der Wolf J."/>
        </authorList>
    </citation>
    <scope>NUCLEOTIDE SEQUENCE [LARGE SCALE GENOMIC DNA]</scope>
    <source>
        <strain evidence="5 6">IPO3781</strain>
    </source>
</reference>
<dbReference type="GO" id="GO:0004519">
    <property type="term" value="F:endonuclease activity"/>
    <property type="evidence" value="ECO:0007669"/>
    <property type="project" value="UniProtKB-KW"/>
</dbReference>
<keyword evidence="5" id="KW-0540">Nuclease</keyword>
<dbReference type="PANTHER" id="PTHR43140">
    <property type="entry name" value="TYPE-1 RESTRICTION ENZYME ECOKI SPECIFICITY PROTEIN"/>
    <property type="match status" value="1"/>
</dbReference>
<dbReference type="InterPro" id="IPR000055">
    <property type="entry name" value="Restrct_endonuc_typeI_TRD"/>
</dbReference>
<dbReference type="Proteomes" id="UP000537188">
    <property type="component" value="Unassembled WGS sequence"/>
</dbReference>
<dbReference type="InterPro" id="IPR044946">
    <property type="entry name" value="Restrct_endonuc_typeI_TRD_sf"/>
</dbReference>
<dbReference type="CDD" id="cd17517">
    <property type="entry name" value="RMtype1_S_EcoKI_StySPI-TRD2-CR2_like"/>
    <property type="match status" value="1"/>
</dbReference>
<comment type="caution">
    <text evidence="5">The sequence shown here is derived from an EMBL/GenBank/DDBJ whole genome shotgun (WGS) entry which is preliminary data.</text>
</comment>
<dbReference type="GO" id="GO:0009307">
    <property type="term" value="P:DNA restriction-modification system"/>
    <property type="evidence" value="ECO:0007669"/>
    <property type="project" value="UniProtKB-KW"/>
</dbReference>
<dbReference type="EMBL" id="JACARF010000047">
    <property type="protein sequence ID" value="NWE79100.1"/>
    <property type="molecule type" value="Genomic_DNA"/>
</dbReference>
<sequence length="642" mass="69870">MTAALLENLSLCLSATDGVSKLRELILELAVRGRLVGQDDAEESASEMLFRIAKYKEELVSAKKLKKGQLYSEVAKDEYPFELPHRWVWARLSDVCEIVGGGTPKSDDPECWDTDSGIAWITPADLYGLKGKYVGGGRRSLTVKGLAKSSARLVPPGTVLFSSRAPIGYVAIASKELATSQGFKSCVPFLAGLNDYIYWYLKRSAKSIDESASGTTFKEISGAGVAKILIPLPPLGEQQKIVAKIEELFLLCDQLELKKQKAEKLHVRLVKSSLASISEFLDADEINAGWSGVKSNLGLILSTESGVESLKSTILQLAVTGKLTRGNASYNVDSASSAVADQLFKLRSDWEWVRFDEVWQSSFYGPRFSKDDYVISGGTPTIRTTDMTAEGKVELKRPPLVMVPLQKVELYKLRPGDLLVTRSGSIGTVALFDLDVEAIASAYLIRIRLNENVDPRFALIYLRSPLGKSLLGSNSTSVGVPNVSAKTMSKFPFPLPPLSEQIEIVLRVEELMALCDGLKDRLVDLTRVKSNFLDAAVAQVIGDHSLSMKAPTLHSVNSGEDAMPSTRISRFMSSNPVKTVNDLVECLAELGGRSSPSQLLVAAGLGNDVEVFFDLLRSSRQQGALDVPSGKDSVIRSSVHED</sequence>
<evidence type="ECO:0000256" key="2">
    <source>
        <dbReference type="ARBA" id="ARBA00022747"/>
    </source>
</evidence>